<dbReference type="PANTHER" id="PTHR47283:SF1">
    <property type="entry name" value="ENT-KAURENE OXIDASE, CHLOROPLASTIC"/>
    <property type="match status" value="1"/>
</dbReference>
<keyword evidence="7" id="KW-0560">Oxidoreductase</keyword>
<dbReference type="GO" id="GO:0046872">
    <property type="term" value="F:metal ion binding"/>
    <property type="evidence" value="ECO:0007669"/>
    <property type="project" value="UniProtKB-KW"/>
</dbReference>
<evidence type="ECO:0000256" key="4">
    <source>
        <dbReference type="ARBA" id="ARBA00022989"/>
    </source>
</evidence>
<evidence type="ECO:0000313" key="11">
    <source>
        <dbReference type="Proteomes" id="UP001605036"/>
    </source>
</evidence>
<evidence type="ECO:0000256" key="8">
    <source>
        <dbReference type="SAM" id="MobiDB-lite"/>
    </source>
</evidence>
<evidence type="ECO:0000256" key="5">
    <source>
        <dbReference type="ARBA" id="ARBA00023136"/>
    </source>
</evidence>
<protein>
    <recommendedName>
        <fullName evidence="12">Cytochrome P450</fullName>
    </recommendedName>
</protein>
<dbReference type="InterPro" id="IPR001128">
    <property type="entry name" value="Cyt_P450"/>
</dbReference>
<comment type="subcellular location">
    <subcellularLocation>
        <location evidence="1">Membrane</location>
        <topology evidence="1">Single-pass membrane protein</topology>
    </subcellularLocation>
</comment>
<evidence type="ECO:0000256" key="1">
    <source>
        <dbReference type="ARBA" id="ARBA00004167"/>
    </source>
</evidence>
<dbReference type="EMBL" id="JBHFFA010000003">
    <property type="protein sequence ID" value="KAL2634374.1"/>
    <property type="molecule type" value="Genomic_DNA"/>
</dbReference>
<sequence>MSSTVVCTRGNKSQRALQRSSQAFGHDRPATYARENDRGRRNCASLFLGVGVPSTLNGVLMRLQFALTKRLAVARTGRGRRSSHRLLLPANRRRNEQVLRRAMSIETVVDVLQPLYARALAALPGPAADVVKYIVGEDFSVVGLIISFAVAFLSLMTAARVFARKKTNLPPTVPGGLPLLGNMLQLKEKKPHKTFTKWVQQLGPIFHVKMGSIDNVVISSAELAKEVLVTHFESVSTRRMTTAMRILTGNKTMVAMSDYGEEHRMLKKMVVGNLLGMSAQRANRAIREDALNTMIDEMFEDLKGNEGVLDIRRSIQYALFPFSMRQVFGYVPDKLIVEGLGELGKWDIFQILVLDPLKHVIEVDWRNYFPALSWVPNTQLEKRVNDTHERKLTVMGALIEEQRKLLQTREPTRCYADIVLMEYPNLSPLQLKHSLWEPIIESADTSLVTSEWALYEIARNPTIQERLYSEIISVVGTSRMVTEDDYPNLPFLEAIIKETLRYYTPVTILPPRYVHEDIKVGGFVIPKDWDVLINLYGINWDPKVWSNPEVWNPDRCLGDKTLDLGVKDFRIVPFGGGKRMCAGMTQAFSIIPMNVAAIVQHFELSLPPDENINAEDTVYLTSHKLHPLRALLKPRVAQRLPSSLKSTSSAFEVKSSQSCPAHATHVDATQAKFCPL</sequence>
<evidence type="ECO:0000256" key="2">
    <source>
        <dbReference type="ARBA" id="ARBA00010617"/>
    </source>
</evidence>
<keyword evidence="11" id="KW-1185">Reference proteome</keyword>
<name>A0ABD1YX48_9MARC</name>
<gene>
    <name evidence="10" type="ORF">R1flu_005853</name>
</gene>
<evidence type="ECO:0000256" key="7">
    <source>
        <dbReference type="RuleBase" id="RU000461"/>
    </source>
</evidence>
<dbReference type="PROSITE" id="PS00086">
    <property type="entry name" value="CYTOCHROME_P450"/>
    <property type="match status" value="1"/>
</dbReference>
<evidence type="ECO:0000313" key="10">
    <source>
        <dbReference type="EMBL" id="KAL2634374.1"/>
    </source>
</evidence>
<dbReference type="InterPro" id="IPR002401">
    <property type="entry name" value="Cyt_P450_E_grp-I"/>
</dbReference>
<dbReference type="GO" id="GO:0016020">
    <property type="term" value="C:membrane"/>
    <property type="evidence" value="ECO:0007669"/>
    <property type="project" value="UniProtKB-SubCell"/>
</dbReference>
<dbReference type="Proteomes" id="UP001605036">
    <property type="component" value="Unassembled WGS sequence"/>
</dbReference>
<evidence type="ECO:0008006" key="12">
    <source>
        <dbReference type="Google" id="ProtNLM"/>
    </source>
</evidence>
<dbReference type="AlphaFoldDB" id="A0ABD1YX48"/>
<comment type="similarity">
    <text evidence="2 7">Belongs to the cytochrome P450 family.</text>
</comment>
<evidence type="ECO:0000256" key="9">
    <source>
        <dbReference type="SAM" id="Phobius"/>
    </source>
</evidence>
<evidence type="ECO:0000256" key="6">
    <source>
        <dbReference type="PIRSR" id="PIRSR602401-1"/>
    </source>
</evidence>
<dbReference type="PANTHER" id="PTHR47283">
    <property type="entry name" value="ENT-KAURENE OXIDASE, CHLOROPLASTIC"/>
    <property type="match status" value="1"/>
</dbReference>
<keyword evidence="6 7" id="KW-0408">Iron</keyword>
<feature type="compositionally biased region" description="Polar residues" evidence="8">
    <location>
        <begin position="1"/>
        <end position="23"/>
    </location>
</feature>
<keyword evidence="5 9" id="KW-0472">Membrane</keyword>
<comment type="cofactor">
    <cofactor evidence="6">
        <name>heme</name>
        <dbReference type="ChEBI" id="CHEBI:30413"/>
    </cofactor>
</comment>
<organism evidence="10 11">
    <name type="scientific">Riccia fluitans</name>
    <dbReference type="NCBI Taxonomy" id="41844"/>
    <lineage>
        <taxon>Eukaryota</taxon>
        <taxon>Viridiplantae</taxon>
        <taxon>Streptophyta</taxon>
        <taxon>Embryophyta</taxon>
        <taxon>Marchantiophyta</taxon>
        <taxon>Marchantiopsida</taxon>
        <taxon>Marchantiidae</taxon>
        <taxon>Marchantiales</taxon>
        <taxon>Ricciaceae</taxon>
        <taxon>Riccia</taxon>
    </lineage>
</organism>
<feature type="region of interest" description="Disordered" evidence="8">
    <location>
        <begin position="1"/>
        <end position="27"/>
    </location>
</feature>
<keyword evidence="3 9" id="KW-0812">Transmembrane</keyword>
<keyword evidence="7" id="KW-0503">Monooxygenase</keyword>
<keyword evidence="6 7" id="KW-0349">Heme</keyword>
<feature type="transmembrane region" description="Helical" evidence="9">
    <location>
        <begin position="141"/>
        <end position="163"/>
    </location>
</feature>
<reference evidence="10 11" key="1">
    <citation type="submission" date="2024-09" db="EMBL/GenBank/DDBJ databases">
        <title>Chromosome-scale assembly of Riccia fluitans.</title>
        <authorList>
            <person name="Paukszto L."/>
            <person name="Sawicki J."/>
            <person name="Karawczyk K."/>
            <person name="Piernik-Szablinska J."/>
            <person name="Szczecinska M."/>
            <person name="Mazdziarz M."/>
        </authorList>
    </citation>
    <scope>NUCLEOTIDE SEQUENCE [LARGE SCALE GENOMIC DNA]</scope>
    <source>
        <strain evidence="10">Rf_01</strain>
        <tissue evidence="10">Aerial parts of the thallus</tissue>
    </source>
</reference>
<feature type="binding site" description="axial binding residue" evidence="6">
    <location>
        <position position="581"/>
    </location>
    <ligand>
        <name>heme</name>
        <dbReference type="ChEBI" id="CHEBI:30413"/>
    </ligand>
    <ligandPart>
        <name>Fe</name>
        <dbReference type="ChEBI" id="CHEBI:18248"/>
    </ligandPart>
</feature>
<dbReference type="PRINTS" id="PR00385">
    <property type="entry name" value="P450"/>
</dbReference>
<dbReference type="InterPro" id="IPR044225">
    <property type="entry name" value="KO_chloroplastic"/>
</dbReference>
<evidence type="ECO:0000256" key="3">
    <source>
        <dbReference type="ARBA" id="ARBA00022692"/>
    </source>
</evidence>
<dbReference type="InterPro" id="IPR017972">
    <property type="entry name" value="Cyt_P450_CS"/>
</dbReference>
<keyword evidence="4 9" id="KW-1133">Transmembrane helix</keyword>
<accession>A0ABD1YX48</accession>
<dbReference type="InterPro" id="IPR036396">
    <property type="entry name" value="Cyt_P450_sf"/>
</dbReference>
<dbReference type="Gene3D" id="1.10.630.10">
    <property type="entry name" value="Cytochrome P450"/>
    <property type="match status" value="1"/>
</dbReference>
<proteinExistence type="inferred from homology"/>
<dbReference type="SUPFAM" id="SSF48264">
    <property type="entry name" value="Cytochrome P450"/>
    <property type="match status" value="1"/>
</dbReference>
<comment type="caution">
    <text evidence="10">The sequence shown here is derived from an EMBL/GenBank/DDBJ whole genome shotgun (WGS) entry which is preliminary data.</text>
</comment>
<dbReference type="GO" id="GO:0004497">
    <property type="term" value="F:monooxygenase activity"/>
    <property type="evidence" value="ECO:0007669"/>
    <property type="project" value="UniProtKB-KW"/>
</dbReference>
<dbReference type="Pfam" id="PF00067">
    <property type="entry name" value="p450"/>
    <property type="match status" value="1"/>
</dbReference>
<dbReference type="PRINTS" id="PR00463">
    <property type="entry name" value="EP450I"/>
</dbReference>
<keyword evidence="6 7" id="KW-0479">Metal-binding</keyword>